<dbReference type="Pfam" id="PF00672">
    <property type="entry name" value="HAMP"/>
    <property type="match status" value="1"/>
</dbReference>
<dbReference type="SUPFAM" id="SSF158472">
    <property type="entry name" value="HAMP domain-like"/>
    <property type="match status" value="1"/>
</dbReference>
<dbReference type="CDD" id="cd00075">
    <property type="entry name" value="HATPase"/>
    <property type="match status" value="1"/>
</dbReference>
<dbReference type="InterPro" id="IPR005467">
    <property type="entry name" value="His_kinase_dom"/>
</dbReference>
<keyword evidence="9" id="KW-0902">Two-component regulatory system</keyword>
<accession>A0A1S1QT99</accession>
<dbReference type="RefSeq" id="WP_071084809.1">
    <property type="nucleotide sequence ID" value="NZ_MBLM01000116.1"/>
</dbReference>
<dbReference type="EC" id="2.7.13.3" evidence="3"/>
<keyword evidence="10 11" id="KW-0472">Membrane</keyword>
<dbReference type="Gene3D" id="6.10.340.10">
    <property type="match status" value="1"/>
</dbReference>
<evidence type="ECO:0000256" key="11">
    <source>
        <dbReference type="SAM" id="Phobius"/>
    </source>
</evidence>
<feature type="domain" description="HAMP" evidence="13">
    <location>
        <begin position="202"/>
        <end position="254"/>
    </location>
</feature>
<comment type="subcellular location">
    <subcellularLocation>
        <location evidence="2">Cell membrane</location>
    </subcellularLocation>
</comment>
<proteinExistence type="predicted"/>
<evidence type="ECO:0000256" key="5">
    <source>
        <dbReference type="ARBA" id="ARBA00022679"/>
    </source>
</evidence>
<dbReference type="InterPro" id="IPR003660">
    <property type="entry name" value="HAMP_dom"/>
</dbReference>
<evidence type="ECO:0000256" key="10">
    <source>
        <dbReference type="ARBA" id="ARBA00023136"/>
    </source>
</evidence>
<keyword evidence="15" id="KW-1185">Reference proteome</keyword>
<dbReference type="Proteomes" id="UP000179627">
    <property type="component" value="Unassembled WGS sequence"/>
</dbReference>
<reference evidence="15" key="1">
    <citation type="submission" date="2016-07" db="EMBL/GenBank/DDBJ databases">
        <title>Sequence Frankia sp. strain CcI1.17.</title>
        <authorList>
            <person name="Ghodhbane-Gtari F."/>
            <person name="Swanson E."/>
            <person name="Gueddou A."/>
            <person name="Morris K."/>
            <person name="Hezbri K."/>
            <person name="Ktari A."/>
            <person name="Nouioui I."/>
            <person name="Abebe-Akele F."/>
            <person name="Simpson S."/>
            <person name="Thomas K."/>
            <person name="Gtari M."/>
            <person name="Tisa L.S."/>
            <person name="Hurst S."/>
        </authorList>
    </citation>
    <scope>NUCLEOTIDE SEQUENCE [LARGE SCALE GENOMIC DNA]</scope>
    <source>
        <strain evidence="15">Cc1.17</strain>
    </source>
</reference>
<dbReference type="Pfam" id="PF02518">
    <property type="entry name" value="HATPase_c"/>
    <property type="match status" value="1"/>
</dbReference>
<feature type="transmembrane region" description="Helical" evidence="11">
    <location>
        <begin position="181"/>
        <end position="206"/>
    </location>
</feature>
<comment type="caution">
    <text evidence="14">The sequence shown here is derived from an EMBL/GenBank/DDBJ whole genome shotgun (WGS) entry which is preliminary data.</text>
</comment>
<dbReference type="SUPFAM" id="SSF55874">
    <property type="entry name" value="ATPase domain of HSP90 chaperone/DNA topoisomerase II/histidine kinase"/>
    <property type="match status" value="1"/>
</dbReference>
<dbReference type="InterPro" id="IPR003661">
    <property type="entry name" value="HisK_dim/P_dom"/>
</dbReference>
<comment type="catalytic activity">
    <reaction evidence="1">
        <text>ATP + protein L-histidine = ADP + protein N-phospho-L-histidine.</text>
        <dbReference type="EC" id="2.7.13.3"/>
    </reaction>
</comment>
<dbReference type="CDD" id="cd06225">
    <property type="entry name" value="HAMP"/>
    <property type="match status" value="1"/>
</dbReference>
<evidence type="ECO:0000259" key="13">
    <source>
        <dbReference type="PROSITE" id="PS50885"/>
    </source>
</evidence>
<dbReference type="InterPro" id="IPR004358">
    <property type="entry name" value="Sig_transdc_His_kin-like_C"/>
</dbReference>
<dbReference type="Gene3D" id="1.10.287.130">
    <property type="match status" value="1"/>
</dbReference>
<dbReference type="CDD" id="cd00082">
    <property type="entry name" value="HisKA"/>
    <property type="match status" value="1"/>
</dbReference>
<evidence type="ECO:0000259" key="12">
    <source>
        <dbReference type="PROSITE" id="PS50109"/>
    </source>
</evidence>
<dbReference type="SMART" id="SM00388">
    <property type="entry name" value="HisKA"/>
    <property type="match status" value="1"/>
</dbReference>
<dbReference type="SUPFAM" id="SSF47384">
    <property type="entry name" value="Homodimeric domain of signal transducing histidine kinase"/>
    <property type="match status" value="1"/>
</dbReference>
<evidence type="ECO:0000256" key="1">
    <source>
        <dbReference type="ARBA" id="ARBA00000085"/>
    </source>
</evidence>
<feature type="domain" description="Histidine kinase" evidence="12">
    <location>
        <begin position="262"/>
        <end position="471"/>
    </location>
</feature>
<keyword evidence="6 11" id="KW-0812">Transmembrane</keyword>
<evidence type="ECO:0000256" key="4">
    <source>
        <dbReference type="ARBA" id="ARBA00022553"/>
    </source>
</evidence>
<evidence type="ECO:0000256" key="3">
    <source>
        <dbReference type="ARBA" id="ARBA00012438"/>
    </source>
</evidence>
<name>A0A1S1QT99_9ACTN</name>
<dbReference type="GO" id="GO:0005886">
    <property type="term" value="C:plasma membrane"/>
    <property type="evidence" value="ECO:0007669"/>
    <property type="project" value="UniProtKB-SubCell"/>
</dbReference>
<dbReference type="InterPro" id="IPR036097">
    <property type="entry name" value="HisK_dim/P_sf"/>
</dbReference>
<dbReference type="SMART" id="SM00304">
    <property type="entry name" value="HAMP"/>
    <property type="match status" value="1"/>
</dbReference>
<dbReference type="InterPro" id="IPR003594">
    <property type="entry name" value="HATPase_dom"/>
</dbReference>
<dbReference type="PROSITE" id="PS50109">
    <property type="entry name" value="HIS_KIN"/>
    <property type="match status" value="1"/>
</dbReference>
<evidence type="ECO:0000313" key="14">
    <source>
        <dbReference type="EMBL" id="OHV36515.1"/>
    </source>
</evidence>
<dbReference type="PANTHER" id="PTHR45436:SF5">
    <property type="entry name" value="SENSOR HISTIDINE KINASE TRCS"/>
    <property type="match status" value="1"/>
</dbReference>
<keyword evidence="7 14" id="KW-0418">Kinase</keyword>
<dbReference type="SMART" id="SM00387">
    <property type="entry name" value="HATPase_c"/>
    <property type="match status" value="1"/>
</dbReference>
<dbReference type="Pfam" id="PF00512">
    <property type="entry name" value="HisKA"/>
    <property type="match status" value="1"/>
</dbReference>
<evidence type="ECO:0000256" key="9">
    <source>
        <dbReference type="ARBA" id="ARBA00023012"/>
    </source>
</evidence>
<evidence type="ECO:0000313" key="15">
    <source>
        <dbReference type="Proteomes" id="UP000179627"/>
    </source>
</evidence>
<evidence type="ECO:0000256" key="2">
    <source>
        <dbReference type="ARBA" id="ARBA00004236"/>
    </source>
</evidence>
<dbReference type="PRINTS" id="PR00344">
    <property type="entry name" value="BCTRLSENSOR"/>
</dbReference>
<dbReference type="AlphaFoldDB" id="A0A1S1QT99"/>
<keyword evidence="8 11" id="KW-1133">Transmembrane helix</keyword>
<dbReference type="PROSITE" id="PS50885">
    <property type="entry name" value="HAMP"/>
    <property type="match status" value="1"/>
</dbReference>
<keyword evidence="5" id="KW-0808">Transferase</keyword>
<organism evidence="14 15">
    <name type="scientific">Parafrankia colletiae</name>
    <dbReference type="NCBI Taxonomy" id="573497"/>
    <lineage>
        <taxon>Bacteria</taxon>
        <taxon>Bacillati</taxon>
        <taxon>Actinomycetota</taxon>
        <taxon>Actinomycetes</taxon>
        <taxon>Frankiales</taxon>
        <taxon>Frankiaceae</taxon>
        <taxon>Parafrankia</taxon>
    </lineage>
</organism>
<dbReference type="InterPro" id="IPR050428">
    <property type="entry name" value="TCS_sensor_his_kinase"/>
</dbReference>
<protein>
    <recommendedName>
        <fullName evidence="3">histidine kinase</fullName>
        <ecNumber evidence="3">2.7.13.3</ecNumber>
    </recommendedName>
</protein>
<keyword evidence="4" id="KW-0597">Phosphoprotein</keyword>
<evidence type="ECO:0000256" key="8">
    <source>
        <dbReference type="ARBA" id="ARBA00022989"/>
    </source>
</evidence>
<sequence length="481" mass="52266">MRRAARYLASSARLHILGWQLLLVAVALAGSVLVSREVLLQRVDERVDRGLALEVAELRRLAIRSVDPRTSRPFTDVRQLLEVHLERNIPEPSETMLALVDGVPYRRSAEEPIYRLDTDPAVVAALLAGSEPRYGTIMTPAGEVRYATVPVRVASSPARGVFAVAVFADQERAEVDEVVRVLAIVGFVALALAGAGGWLVAGRVLAPVRELRRTAQTITDTDFSRRIPVAGRDEISELARTFNGMLDRLEEAFSTQRSFVDDAGHELRTPITIIRGHLELLGDDPADRADTVALVTDELDRMSRMVDDLLTLAKAERPDFLRLEPVELAGFTEDLMSRAGALAPRRWRAETSGAGMVVMDRHRVTQALVQLAQNATQHTDDGDEVRIGSRLRDDAVTFWVTDTGPGVAPEHRARIFERFARGPAGRRSSSEGAGLGLAIVRAIAVAHGGNVRVRSGPGLGATFEITLPRSGPGPLPAPPSS</sequence>
<dbReference type="InterPro" id="IPR036890">
    <property type="entry name" value="HATPase_C_sf"/>
</dbReference>
<dbReference type="GO" id="GO:0000155">
    <property type="term" value="F:phosphorelay sensor kinase activity"/>
    <property type="evidence" value="ECO:0007669"/>
    <property type="project" value="InterPro"/>
</dbReference>
<dbReference type="FunFam" id="1.10.287.130:FF:000001">
    <property type="entry name" value="Two-component sensor histidine kinase"/>
    <property type="match status" value="1"/>
</dbReference>
<evidence type="ECO:0000256" key="7">
    <source>
        <dbReference type="ARBA" id="ARBA00022777"/>
    </source>
</evidence>
<dbReference type="Gene3D" id="3.30.565.10">
    <property type="entry name" value="Histidine kinase-like ATPase, C-terminal domain"/>
    <property type="match status" value="1"/>
</dbReference>
<dbReference type="EMBL" id="MBLM01000116">
    <property type="protein sequence ID" value="OHV36515.1"/>
    <property type="molecule type" value="Genomic_DNA"/>
</dbReference>
<gene>
    <name evidence="14" type="ORF">CC117_17715</name>
</gene>
<evidence type="ECO:0000256" key="6">
    <source>
        <dbReference type="ARBA" id="ARBA00022692"/>
    </source>
</evidence>
<dbReference type="PANTHER" id="PTHR45436">
    <property type="entry name" value="SENSOR HISTIDINE KINASE YKOH"/>
    <property type="match status" value="1"/>
</dbReference>